<dbReference type="Proteomes" id="UP001150925">
    <property type="component" value="Unassembled WGS sequence"/>
</dbReference>
<evidence type="ECO:0000313" key="8">
    <source>
        <dbReference type="Proteomes" id="UP001150925"/>
    </source>
</evidence>
<accession>A0A9W8E5J4</accession>
<reference evidence="7" key="1">
    <citation type="submission" date="2022-07" db="EMBL/GenBank/DDBJ databases">
        <title>Phylogenomic reconstructions and comparative analyses of Kickxellomycotina fungi.</title>
        <authorList>
            <person name="Reynolds N.K."/>
            <person name="Stajich J.E."/>
            <person name="Barry K."/>
            <person name="Grigoriev I.V."/>
            <person name="Crous P."/>
            <person name="Smith M.E."/>
        </authorList>
    </citation>
    <scope>NUCLEOTIDE SEQUENCE</scope>
    <source>
        <strain evidence="7">RSA 1196</strain>
    </source>
</reference>
<feature type="transmembrane region" description="Helical" evidence="6">
    <location>
        <begin position="115"/>
        <end position="140"/>
    </location>
</feature>
<dbReference type="AlphaFoldDB" id="A0A9W8E5J4"/>
<dbReference type="InterPro" id="IPR005344">
    <property type="entry name" value="TMEM33/Pom33"/>
</dbReference>
<protein>
    <submittedName>
        <fullName evidence="7">Transmembrane nucleoporin</fullName>
    </submittedName>
</protein>
<dbReference type="EMBL" id="JANBPY010001960">
    <property type="protein sequence ID" value="KAJ1957374.1"/>
    <property type="molecule type" value="Genomic_DNA"/>
</dbReference>
<comment type="subcellular location">
    <subcellularLocation>
        <location evidence="1">Membrane</location>
        <topology evidence="1">Multi-pass membrane protein</topology>
    </subcellularLocation>
</comment>
<evidence type="ECO:0000256" key="1">
    <source>
        <dbReference type="ARBA" id="ARBA00004141"/>
    </source>
</evidence>
<dbReference type="GO" id="GO:0061024">
    <property type="term" value="P:membrane organization"/>
    <property type="evidence" value="ECO:0007669"/>
    <property type="project" value="TreeGrafter"/>
</dbReference>
<dbReference type="InterPro" id="IPR051645">
    <property type="entry name" value="PER33/POM33_regulator"/>
</dbReference>
<dbReference type="PANTHER" id="PTHR12703">
    <property type="entry name" value="TRANSMEMBRANE PROTEIN 33"/>
    <property type="match status" value="1"/>
</dbReference>
<evidence type="ECO:0000256" key="3">
    <source>
        <dbReference type="ARBA" id="ARBA00022692"/>
    </source>
</evidence>
<proteinExistence type="inferred from homology"/>
<keyword evidence="8" id="KW-1185">Reference proteome</keyword>
<dbReference type="OrthoDB" id="5581259at2759"/>
<evidence type="ECO:0000256" key="5">
    <source>
        <dbReference type="ARBA" id="ARBA00023136"/>
    </source>
</evidence>
<sequence length="210" mass="23122">RIGSDENVQYFFLALVWYMMAPVFPSLVPFIIFSALHVVHYLSGTFLGVVFPQVSQEVAAVQNHRSGTGRPAGNTGSGSTASLSAPARFALVLNNVSKNYSTRALDAVSLWEVAVVLPALILSAVTLRGSFIAPFVYVHFLRIRYVVSAKTQRAFHFVRVKLDHFFYPPTAHPSMPPFVTNVYGKARDFVVSFGEKAMQQPSPAAGQRTR</sequence>
<evidence type="ECO:0000256" key="4">
    <source>
        <dbReference type="ARBA" id="ARBA00022989"/>
    </source>
</evidence>
<gene>
    <name evidence="7" type="primary">POM33_2</name>
    <name evidence="7" type="ORF">IWQ62_005103</name>
</gene>
<dbReference type="GO" id="GO:0016020">
    <property type="term" value="C:membrane"/>
    <property type="evidence" value="ECO:0007669"/>
    <property type="project" value="UniProtKB-SubCell"/>
</dbReference>
<dbReference type="Pfam" id="PF03661">
    <property type="entry name" value="TMEM33_Pom33"/>
    <property type="match status" value="1"/>
</dbReference>
<keyword evidence="4 6" id="KW-1133">Transmembrane helix</keyword>
<keyword evidence="3 6" id="KW-0812">Transmembrane</keyword>
<feature type="non-terminal residue" evidence="7">
    <location>
        <position position="1"/>
    </location>
</feature>
<keyword evidence="5 6" id="KW-0472">Membrane</keyword>
<comment type="similarity">
    <text evidence="2">Belongs to the PER33/POM33 family.</text>
</comment>
<dbReference type="GO" id="GO:0005783">
    <property type="term" value="C:endoplasmic reticulum"/>
    <property type="evidence" value="ECO:0007669"/>
    <property type="project" value="TreeGrafter"/>
</dbReference>
<feature type="transmembrane region" description="Helical" evidence="6">
    <location>
        <begin position="12"/>
        <end position="36"/>
    </location>
</feature>
<evidence type="ECO:0000256" key="2">
    <source>
        <dbReference type="ARBA" id="ARBA00007322"/>
    </source>
</evidence>
<dbReference type="GO" id="GO:0071786">
    <property type="term" value="P:endoplasmic reticulum tubular network organization"/>
    <property type="evidence" value="ECO:0007669"/>
    <property type="project" value="TreeGrafter"/>
</dbReference>
<evidence type="ECO:0000313" key="7">
    <source>
        <dbReference type="EMBL" id="KAJ1957374.1"/>
    </source>
</evidence>
<dbReference type="PANTHER" id="PTHR12703:SF4">
    <property type="entry name" value="TRANSMEMBRANE PROTEIN 33"/>
    <property type="match status" value="1"/>
</dbReference>
<name>A0A9W8E5J4_9FUNG</name>
<organism evidence="7 8">
    <name type="scientific">Dispira parvispora</name>
    <dbReference type="NCBI Taxonomy" id="1520584"/>
    <lineage>
        <taxon>Eukaryota</taxon>
        <taxon>Fungi</taxon>
        <taxon>Fungi incertae sedis</taxon>
        <taxon>Zoopagomycota</taxon>
        <taxon>Kickxellomycotina</taxon>
        <taxon>Dimargaritomycetes</taxon>
        <taxon>Dimargaritales</taxon>
        <taxon>Dimargaritaceae</taxon>
        <taxon>Dispira</taxon>
    </lineage>
</organism>
<comment type="caution">
    <text evidence="7">The sequence shown here is derived from an EMBL/GenBank/DDBJ whole genome shotgun (WGS) entry which is preliminary data.</text>
</comment>
<evidence type="ECO:0000256" key="6">
    <source>
        <dbReference type="SAM" id="Phobius"/>
    </source>
</evidence>